<evidence type="ECO:0000313" key="6">
    <source>
        <dbReference type="EMBL" id="MEQ2212723.1"/>
    </source>
</evidence>
<dbReference type="InterPro" id="IPR022309">
    <property type="entry name" value="Ribosomal_Se8/biogenesis_NSA2"/>
</dbReference>
<reference evidence="6 7" key="1">
    <citation type="submission" date="2021-06" db="EMBL/GenBank/DDBJ databases">
        <authorList>
            <person name="Palmer J.M."/>
        </authorList>
    </citation>
    <scope>NUCLEOTIDE SEQUENCE [LARGE SCALE GENOMIC DNA]</scope>
    <source>
        <strain evidence="6 7">XC_2019</strain>
        <tissue evidence="6">Muscle</tissue>
    </source>
</reference>
<evidence type="ECO:0000256" key="5">
    <source>
        <dbReference type="SAM" id="MobiDB-lite"/>
    </source>
</evidence>
<sequence length="480" mass="55317">EQLEELRPGQELEEGWILVCKHTEGGDRLVPVESAETISRQQQLFGYDHKPCHRWEQVVDVENALYIGSKPKIAECDSEAVQKLRYVPPTWTYECDQDLVHYFYDHIGKEDENLGSVKQCVTSIDVSSSSGTPPDVLYRRALVIQRFISLLDNVLPHLVPAWDYSLGMFSQIKSIKQFLLLSKRRSALIIQCLKDSETSKPNFMPRLYINRRLAMEHRDNPSLDPSCKNAVFSQVNLLEAMENMDKETFEFRFGEELVYTTQLTDGQMMDLIPGGSNVPVRYEDRSEFISLPYHKKRKYELGRPPANTKLGPRRIHTVRVRGGNKKYRALRLDVGNFSWGSEGCTRKTRIIDVVYNASNNELVRTKTLVKNCIVLVDSLPFRQWYEAHYATPLGRKKGAKLTPEEEEILNKKRSKKTQKKYDERKKTSKISTLLEEQFLQGKLLACIASRPGQCGRADGYLLEGKELEFYLRKIKAKKGK</sequence>
<dbReference type="Gene3D" id="3.30.2160.10">
    <property type="entry name" value="Hect, E3 ligase catalytic domain"/>
    <property type="match status" value="1"/>
</dbReference>
<dbReference type="InterPro" id="IPR035983">
    <property type="entry name" value="Hect_E3_ubiquitin_ligase"/>
</dbReference>
<evidence type="ECO:0000313" key="7">
    <source>
        <dbReference type="Proteomes" id="UP001434883"/>
    </source>
</evidence>
<feature type="non-terminal residue" evidence="6">
    <location>
        <position position="1"/>
    </location>
</feature>
<dbReference type="PANTHER" id="PTHR10394">
    <property type="entry name" value="40S RIBOSOMAL PROTEIN S8"/>
    <property type="match status" value="1"/>
</dbReference>
<evidence type="ECO:0000256" key="2">
    <source>
        <dbReference type="ARBA" id="ARBA00022980"/>
    </source>
</evidence>
<feature type="region of interest" description="Disordered" evidence="5">
    <location>
        <begin position="400"/>
        <end position="423"/>
    </location>
</feature>
<dbReference type="SUPFAM" id="SSF56204">
    <property type="entry name" value="Hect, E3 ligase catalytic domain"/>
    <property type="match status" value="1"/>
</dbReference>
<comment type="similarity">
    <text evidence="1 4">Belongs to the eukaryotic ribosomal protein eS8 family.</text>
</comment>
<keyword evidence="3 4" id="KW-0687">Ribonucleoprotein</keyword>
<comment type="caution">
    <text evidence="6">The sequence shown here is derived from an EMBL/GenBank/DDBJ whole genome shotgun (WGS) entry which is preliminary data.</text>
</comment>
<dbReference type="CDD" id="cd11380">
    <property type="entry name" value="Ribosomal_S8e_like"/>
    <property type="match status" value="1"/>
</dbReference>
<accession>A0ABV0RZ02</accession>
<organism evidence="6 7">
    <name type="scientific">Xenoophorus captivus</name>
    <dbReference type="NCBI Taxonomy" id="1517983"/>
    <lineage>
        <taxon>Eukaryota</taxon>
        <taxon>Metazoa</taxon>
        <taxon>Chordata</taxon>
        <taxon>Craniata</taxon>
        <taxon>Vertebrata</taxon>
        <taxon>Euteleostomi</taxon>
        <taxon>Actinopterygii</taxon>
        <taxon>Neopterygii</taxon>
        <taxon>Teleostei</taxon>
        <taxon>Neoteleostei</taxon>
        <taxon>Acanthomorphata</taxon>
        <taxon>Ovalentaria</taxon>
        <taxon>Atherinomorphae</taxon>
        <taxon>Cyprinodontiformes</taxon>
        <taxon>Goodeidae</taxon>
        <taxon>Xenoophorus</taxon>
    </lineage>
</organism>
<dbReference type="EMBL" id="JAHRIN010060233">
    <property type="protein sequence ID" value="MEQ2212723.1"/>
    <property type="molecule type" value="Genomic_DNA"/>
</dbReference>
<evidence type="ECO:0000256" key="3">
    <source>
        <dbReference type="ARBA" id="ARBA00023274"/>
    </source>
</evidence>
<dbReference type="NCBIfam" id="TIGR00307">
    <property type="entry name" value="eS8"/>
    <property type="match status" value="1"/>
</dbReference>
<dbReference type="Gene3D" id="3.10.290.70">
    <property type="match status" value="2"/>
</dbReference>
<proteinExistence type="inferred from homology"/>
<keyword evidence="2 4" id="KW-0689">Ribosomal protein</keyword>
<evidence type="ECO:0000256" key="4">
    <source>
        <dbReference type="RuleBase" id="RU000669"/>
    </source>
</evidence>
<keyword evidence="7" id="KW-1185">Reference proteome</keyword>
<evidence type="ECO:0000256" key="1">
    <source>
        <dbReference type="ARBA" id="ARBA00005257"/>
    </source>
</evidence>
<dbReference type="Proteomes" id="UP001434883">
    <property type="component" value="Unassembled WGS sequence"/>
</dbReference>
<gene>
    <name evidence="6" type="ORF">XENOCAPTIV_004010</name>
</gene>
<dbReference type="InterPro" id="IPR001047">
    <property type="entry name" value="Ribosomal_eS8"/>
</dbReference>
<dbReference type="Pfam" id="PF01201">
    <property type="entry name" value="Ribosomal_S8e"/>
    <property type="match status" value="1"/>
</dbReference>
<name>A0ABV0RZ02_9TELE</name>
<protein>
    <recommendedName>
        <fullName evidence="4">40S ribosomal protein S8</fullName>
    </recommendedName>
</protein>